<feature type="chain" id="PRO_5012662583" evidence="1">
    <location>
        <begin position="19"/>
        <end position="106"/>
    </location>
</feature>
<sequence length="106" mass="11383">MKFSLVPLILAFALVAIAIPDELANIVAREAEPEANANPALEVLNALEKRECHCSGKFLRKQNSFHNCAKKGGSCCSRNKDGSNGVNVRNGKGSEKCGRCYSGKCN</sequence>
<feature type="signal peptide" evidence="1">
    <location>
        <begin position="1"/>
        <end position="18"/>
    </location>
</feature>
<evidence type="ECO:0000256" key="1">
    <source>
        <dbReference type="SAM" id="SignalP"/>
    </source>
</evidence>
<name>A0A1U7LUA2_NEOID</name>
<dbReference type="Proteomes" id="UP000186594">
    <property type="component" value="Unassembled WGS sequence"/>
</dbReference>
<dbReference type="OrthoDB" id="4413676at2759"/>
<proteinExistence type="predicted"/>
<accession>A0A1U7LUA2</accession>
<keyword evidence="3" id="KW-1185">Reference proteome</keyword>
<dbReference type="EMBL" id="LXFE01000215">
    <property type="protein sequence ID" value="OLL26224.1"/>
    <property type="molecule type" value="Genomic_DNA"/>
</dbReference>
<dbReference type="AlphaFoldDB" id="A0A1U7LUA2"/>
<organism evidence="2 3">
    <name type="scientific">Neolecta irregularis (strain DAH-3)</name>
    <dbReference type="NCBI Taxonomy" id="1198029"/>
    <lineage>
        <taxon>Eukaryota</taxon>
        <taxon>Fungi</taxon>
        <taxon>Dikarya</taxon>
        <taxon>Ascomycota</taxon>
        <taxon>Taphrinomycotina</taxon>
        <taxon>Neolectales</taxon>
        <taxon>Neolectaceae</taxon>
        <taxon>Neolecta</taxon>
    </lineage>
</organism>
<keyword evidence="1" id="KW-0732">Signal</keyword>
<protein>
    <submittedName>
        <fullName evidence="2">Uncharacterized protein</fullName>
    </submittedName>
</protein>
<gene>
    <name evidence="2" type="ORF">NEOLI_002581</name>
</gene>
<reference evidence="2 3" key="1">
    <citation type="submission" date="2016-04" db="EMBL/GenBank/DDBJ databases">
        <title>Evolutionary innovation and constraint leading to complex multicellularity in the Ascomycota.</title>
        <authorList>
            <person name="Cisse O."/>
            <person name="Nguyen A."/>
            <person name="Hewitt D.A."/>
            <person name="Jedd G."/>
            <person name="Stajich J.E."/>
        </authorList>
    </citation>
    <scope>NUCLEOTIDE SEQUENCE [LARGE SCALE GENOMIC DNA]</scope>
    <source>
        <strain evidence="2 3">DAH-3</strain>
    </source>
</reference>
<comment type="caution">
    <text evidence="2">The sequence shown here is derived from an EMBL/GenBank/DDBJ whole genome shotgun (WGS) entry which is preliminary data.</text>
</comment>
<dbReference type="OMA" id="MDGKCCA"/>
<evidence type="ECO:0000313" key="2">
    <source>
        <dbReference type="EMBL" id="OLL26224.1"/>
    </source>
</evidence>
<evidence type="ECO:0000313" key="3">
    <source>
        <dbReference type="Proteomes" id="UP000186594"/>
    </source>
</evidence>